<evidence type="ECO:0000313" key="9">
    <source>
        <dbReference type="Proteomes" id="UP001231109"/>
    </source>
</evidence>
<dbReference type="SUPFAM" id="SSF55874">
    <property type="entry name" value="ATPase domain of HSP90 chaperone/DNA topoisomerase II/histidine kinase"/>
    <property type="match status" value="1"/>
</dbReference>
<dbReference type="CDD" id="cd00082">
    <property type="entry name" value="HisKA"/>
    <property type="match status" value="1"/>
</dbReference>
<comment type="caution">
    <text evidence="8">The sequence shown here is derived from an EMBL/GenBank/DDBJ whole genome shotgun (WGS) entry which is preliminary data.</text>
</comment>
<dbReference type="SUPFAM" id="SSF55785">
    <property type="entry name" value="PYP-like sensor domain (PAS domain)"/>
    <property type="match status" value="2"/>
</dbReference>
<dbReference type="SMART" id="SM00387">
    <property type="entry name" value="HATPase_c"/>
    <property type="match status" value="1"/>
</dbReference>
<dbReference type="Gene3D" id="3.30.565.10">
    <property type="entry name" value="Histidine kinase-like ATPase, C-terminal domain"/>
    <property type="match status" value="1"/>
</dbReference>
<dbReference type="Gene3D" id="3.30.450.20">
    <property type="entry name" value="PAS domain"/>
    <property type="match status" value="1"/>
</dbReference>
<proteinExistence type="predicted"/>
<accession>A0ABT9I4N9</accession>
<dbReference type="InterPro" id="IPR036097">
    <property type="entry name" value="HisK_dim/P_sf"/>
</dbReference>
<dbReference type="Proteomes" id="UP001231109">
    <property type="component" value="Unassembled WGS sequence"/>
</dbReference>
<evidence type="ECO:0000259" key="7">
    <source>
        <dbReference type="PROSITE" id="PS50109"/>
    </source>
</evidence>
<keyword evidence="5 8" id="KW-0418">Kinase</keyword>
<dbReference type="InterPro" id="IPR050736">
    <property type="entry name" value="Sensor_HK_Regulatory"/>
</dbReference>
<dbReference type="Pfam" id="PF02518">
    <property type="entry name" value="HATPase_c"/>
    <property type="match status" value="1"/>
</dbReference>
<dbReference type="PANTHER" id="PTHR43711">
    <property type="entry name" value="TWO-COMPONENT HISTIDINE KINASE"/>
    <property type="match status" value="1"/>
</dbReference>
<keyword evidence="4" id="KW-0808">Transferase</keyword>
<keyword evidence="3" id="KW-0597">Phosphoprotein</keyword>
<dbReference type="Gene3D" id="1.10.287.130">
    <property type="match status" value="1"/>
</dbReference>
<dbReference type="SMART" id="SM00388">
    <property type="entry name" value="HisKA"/>
    <property type="match status" value="1"/>
</dbReference>
<sequence>MNHPAELDALPCAVIVTDPGGAILFINQWAQTAFGLTAAALPDRLEQLLPRAGQIFLQTHILPMLRNEGVVKEIYLQVKGAASVQIPMLLNAQQGMLGDKACYRWVMLPAQHRREFEQQLLKNRQQMQEFARAAESDRRILQTVLDGVKDVGILALSAGGSIEFANIGAELIFRAETQTLTKSRITDWLSIPDDILHTLSLPAESNGNELSAAQHDVETELRLNDGRHIAVQLQLRRLAPQQTLKSLSYIVIVTDIQQRKQYQALQDNFVANISHELRTPLTSILGALKLLSFDKKSVYTAQSQKLLDLTVKNADRLQQLIIDILDFSKLTAGKVSVQLQTKSLAGLLQQAIDEQLYYLPEKQIQIVLELPVSDVLVQTDAGRFLQIMSNLLSNAKKFSPGNSEIKIETEMLAGFVKVSITDQGPGVADGFIPFLFGQFRQQDDSINREYEGTGLGLSICKQLTELMGGDIGYQKSEDGGATFWFTTVLA</sequence>
<dbReference type="CDD" id="cd00130">
    <property type="entry name" value="PAS"/>
    <property type="match status" value="1"/>
</dbReference>
<evidence type="ECO:0000256" key="4">
    <source>
        <dbReference type="ARBA" id="ARBA00022679"/>
    </source>
</evidence>
<dbReference type="SUPFAM" id="SSF47384">
    <property type="entry name" value="Homodimeric domain of signal transducing histidine kinase"/>
    <property type="match status" value="1"/>
</dbReference>
<dbReference type="InterPro" id="IPR004358">
    <property type="entry name" value="Sig_transdc_His_kin-like_C"/>
</dbReference>
<dbReference type="Pfam" id="PF00512">
    <property type="entry name" value="HisKA"/>
    <property type="match status" value="1"/>
</dbReference>
<dbReference type="InterPro" id="IPR003661">
    <property type="entry name" value="HisK_dim/P_dom"/>
</dbReference>
<dbReference type="InterPro" id="IPR000014">
    <property type="entry name" value="PAS"/>
</dbReference>
<dbReference type="InterPro" id="IPR036890">
    <property type="entry name" value="HATPase_C_sf"/>
</dbReference>
<evidence type="ECO:0000256" key="2">
    <source>
        <dbReference type="ARBA" id="ARBA00012438"/>
    </source>
</evidence>
<dbReference type="InterPro" id="IPR005467">
    <property type="entry name" value="His_kinase_dom"/>
</dbReference>
<dbReference type="Pfam" id="PF13188">
    <property type="entry name" value="PAS_8"/>
    <property type="match status" value="1"/>
</dbReference>
<keyword evidence="9" id="KW-1185">Reference proteome</keyword>
<keyword evidence="6" id="KW-0902">Two-component regulatory system</keyword>
<evidence type="ECO:0000256" key="5">
    <source>
        <dbReference type="ARBA" id="ARBA00022777"/>
    </source>
</evidence>
<protein>
    <recommendedName>
        <fullName evidence="2">histidine kinase</fullName>
        <ecNumber evidence="2">2.7.13.3</ecNumber>
    </recommendedName>
</protein>
<reference evidence="8 9" key="1">
    <citation type="submission" date="2022-11" db="EMBL/GenBank/DDBJ databases">
        <title>Viruses from the air-sea interface of a natural surface slick.</title>
        <authorList>
            <person name="Rahlff J."/>
            <person name="Holmfeldt K."/>
        </authorList>
    </citation>
    <scope>NUCLEOTIDE SEQUENCE [LARGE SCALE GENOMIC DNA]</scope>
    <source>
        <strain evidence="8 9">SMS4</strain>
    </source>
</reference>
<feature type="domain" description="Histidine kinase" evidence="7">
    <location>
        <begin position="272"/>
        <end position="490"/>
    </location>
</feature>
<evidence type="ECO:0000313" key="8">
    <source>
        <dbReference type="EMBL" id="MDP5138358.1"/>
    </source>
</evidence>
<feature type="non-terminal residue" evidence="8">
    <location>
        <position position="490"/>
    </location>
</feature>
<dbReference type="PANTHER" id="PTHR43711:SF31">
    <property type="entry name" value="HISTIDINE KINASE"/>
    <property type="match status" value="1"/>
</dbReference>
<dbReference type="EC" id="2.7.13.3" evidence="2"/>
<organism evidence="8 9">
    <name type="scientific">Rheinheimera baltica</name>
    <dbReference type="NCBI Taxonomy" id="67576"/>
    <lineage>
        <taxon>Bacteria</taxon>
        <taxon>Pseudomonadati</taxon>
        <taxon>Pseudomonadota</taxon>
        <taxon>Gammaproteobacteria</taxon>
        <taxon>Chromatiales</taxon>
        <taxon>Chromatiaceae</taxon>
        <taxon>Rheinheimera</taxon>
    </lineage>
</organism>
<evidence type="ECO:0000256" key="1">
    <source>
        <dbReference type="ARBA" id="ARBA00000085"/>
    </source>
</evidence>
<evidence type="ECO:0000256" key="3">
    <source>
        <dbReference type="ARBA" id="ARBA00022553"/>
    </source>
</evidence>
<dbReference type="GO" id="GO:0016301">
    <property type="term" value="F:kinase activity"/>
    <property type="evidence" value="ECO:0007669"/>
    <property type="project" value="UniProtKB-KW"/>
</dbReference>
<dbReference type="EMBL" id="JAPJDZ010000139">
    <property type="protein sequence ID" value="MDP5138358.1"/>
    <property type="molecule type" value="Genomic_DNA"/>
</dbReference>
<evidence type="ECO:0000256" key="6">
    <source>
        <dbReference type="ARBA" id="ARBA00023012"/>
    </source>
</evidence>
<dbReference type="PRINTS" id="PR00344">
    <property type="entry name" value="BCTRLSENSOR"/>
</dbReference>
<dbReference type="RefSeq" id="WP_305977496.1">
    <property type="nucleotide sequence ID" value="NZ_JAPJDZ010000139.1"/>
</dbReference>
<comment type="catalytic activity">
    <reaction evidence="1">
        <text>ATP + protein L-histidine = ADP + protein N-phospho-L-histidine.</text>
        <dbReference type="EC" id="2.7.13.3"/>
    </reaction>
</comment>
<dbReference type="InterPro" id="IPR035965">
    <property type="entry name" value="PAS-like_dom_sf"/>
</dbReference>
<name>A0ABT9I4N9_9GAMM</name>
<gene>
    <name evidence="8" type="ORF">ORJ04_20630</name>
</gene>
<dbReference type="InterPro" id="IPR003594">
    <property type="entry name" value="HATPase_dom"/>
</dbReference>
<dbReference type="PROSITE" id="PS50109">
    <property type="entry name" value="HIS_KIN"/>
    <property type="match status" value="1"/>
</dbReference>